<protein>
    <submittedName>
        <fullName evidence="1">Uncharacterized protein</fullName>
    </submittedName>
</protein>
<proteinExistence type="predicted"/>
<organism evidence="1 2">
    <name type="scientific">Halonotius pteroides</name>
    <dbReference type="NCBI Taxonomy" id="268735"/>
    <lineage>
        <taxon>Archaea</taxon>
        <taxon>Methanobacteriati</taxon>
        <taxon>Methanobacteriota</taxon>
        <taxon>Stenosarchaea group</taxon>
        <taxon>Halobacteria</taxon>
        <taxon>Halobacteriales</taxon>
        <taxon>Haloferacaceae</taxon>
        <taxon>Halonotius</taxon>
    </lineage>
</organism>
<dbReference type="EMBL" id="QMDW01000007">
    <property type="protein sequence ID" value="RJX50193.1"/>
    <property type="molecule type" value="Genomic_DNA"/>
</dbReference>
<evidence type="ECO:0000313" key="1">
    <source>
        <dbReference type="EMBL" id="RJX50193.1"/>
    </source>
</evidence>
<gene>
    <name evidence="1" type="ORF">DP106_06900</name>
</gene>
<comment type="caution">
    <text evidence="1">The sequence shown here is derived from an EMBL/GenBank/DDBJ whole genome shotgun (WGS) entry which is preliminary data.</text>
</comment>
<reference evidence="1 2" key="1">
    <citation type="submission" date="2018-06" db="EMBL/GenBank/DDBJ databases">
        <title>Halonotius sp. F13-13 a new haloarchaeeon isolated from a solar saltern from Isla Cristina, Huelva, Spain.</title>
        <authorList>
            <person name="Duran-Viseras A."/>
            <person name="Sanchez-Porro C."/>
            <person name="Ventosa A."/>
        </authorList>
    </citation>
    <scope>NUCLEOTIDE SEQUENCE [LARGE SCALE GENOMIC DNA]</scope>
    <source>
        <strain evidence="1 2">CECT 7525</strain>
    </source>
</reference>
<keyword evidence="2" id="KW-1185">Reference proteome</keyword>
<evidence type="ECO:0000313" key="2">
    <source>
        <dbReference type="Proteomes" id="UP000281564"/>
    </source>
</evidence>
<name>A0A3A6QQ62_9EURY</name>
<accession>A0A3A6QQ62</accession>
<dbReference type="Proteomes" id="UP000281564">
    <property type="component" value="Unassembled WGS sequence"/>
</dbReference>
<dbReference type="AlphaFoldDB" id="A0A3A6QQ62"/>
<sequence>MEMIEPDAPLEVVPTANSRPLTVISAIANAVDSGRAPLLVVDKHDRSAVDALLSEPFALADRRDGFRRFYTIEHRIQLADDSFGCIATDEHLWWTESSSRQENSPQLHLMAGDRPVVVLNTVEDLACPAPSPTTFPNRYARGEDGRFVLYDRTGAIGTYAGVSAMRSDGIKPVPAPLVPEDHLDPQSRLLQATLLATVDGETVQYTTTAHS</sequence>